<evidence type="ECO:0000256" key="1">
    <source>
        <dbReference type="SAM" id="Phobius"/>
    </source>
</evidence>
<comment type="caution">
    <text evidence="2">The sequence shown here is derived from an EMBL/GenBank/DDBJ whole genome shotgun (WGS) entry which is preliminary data.</text>
</comment>
<name>A0ABY2YRA5_9LACO</name>
<accession>A0ABY2YRA5</accession>
<keyword evidence="1" id="KW-0472">Membrane</keyword>
<gene>
    <name evidence="2" type="ORF">DY048_07915</name>
</gene>
<evidence type="ECO:0000313" key="2">
    <source>
        <dbReference type="EMBL" id="TPR12314.1"/>
    </source>
</evidence>
<feature type="transmembrane region" description="Helical" evidence="1">
    <location>
        <begin position="16"/>
        <end position="34"/>
    </location>
</feature>
<reference evidence="2 3" key="1">
    <citation type="submission" date="2018-08" db="EMBL/GenBank/DDBJ databases">
        <title>Comparative genomics of wild bee and flower associated Lactobacillus reveals potential adaptation to the bee host.</title>
        <authorList>
            <person name="Vuong H.Q."/>
            <person name="Mcfrederick Q.S."/>
        </authorList>
    </citation>
    <scope>NUCLEOTIDE SEQUENCE [LARGE SCALE GENOMIC DNA]</scope>
    <source>
        <strain evidence="2 3">HV_04</strain>
    </source>
</reference>
<proteinExistence type="predicted"/>
<feature type="transmembrane region" description="Helical" evidence="1">
    <location>
        <begin position="110"/>
        <end position="135"/>
    </location>
</feature>
<keyword evidence="1" id="KW-0812">Transmembrane</keyword>
<feature type="transmembrane region" description="Helical" evidence="1">
    <location>
        <begin position="175"/>
        <end position="195"/>
    </location>
</feature>
<sequence length="251" mass="28928">MNLIKLELIKWKRTNMSLILGFIFVFTGIVSPFMTKYSNKIINYISNSNTKISFSKINWEILIQNYFKNSSQIILFISVYIICSMCLLPKNDAKKFFYLTRVPKERYIYLPKYFASIINLILSMILGGICSIYMTTSFYNDVNLSNIVTSLLMQIIGFSSIVSISIIISIMTRSSFFSATFTELLIIFSGIFNNIKFIKDYSPTLLINPTNFLVNGVKLNSLPKSFYSSVFLILITIIMLLTINFGKLFRR</sequence>
<keyword evidence="1" id="KW-1133">Transmembrane helix</keyword>
<feature type="transmembrane region" description="Helical" evidence="1">
    <location>
        <begin position="72"/>
        <end position="89"/>
    </location>
</feature>
<organism evidence="2 3">
    <name type="scientific">Apilactobacillus timberlakei</name>
    <dbReference type="NCBI Taxonomy" id="2008380"/>
    <lineage>
        <taxon>Bacteria</taxon>
        <taxon>Bacillati</taxon>
        <taxon>Bacillota</taxon>
        <taxon>Bacilli</taxon>
        <taxon>Lactobacillales</taxon>
        <taxon>Lactobacillaceae</taxon>
        <taxon>Apilactobacillus</taxon>
    </lineage>
</organism>
<dbReference type="RefSeq" id="WP_105988471.1">
    <property type="nucleotide sequence ID" value="NZ_POST01000008.1"/>
</dbReference>
<feature type="transmembrane region" description="Helical" evidence="1">
    <location>
        <begin position="147"/>
        <end position="168"/>
    </location>
</feature>
<keyword evidence="3" id="KW-1185">Reference proteome</keyword>
<evidence type="ECO:0000313" key="3">
    <source>
        <dbReference type="Proteomes" id="UP000767392"/>
    </source>
</evidence>
<feature type="transmembrane region" description="Helical" evidence="1">
    <location>
        <begin position="226"/>
        <end position="246"/>
    </location>
</feature>
<evidence type="ECO:0008006" key="4">
    <source>
        <dbReference type="Google" id="ProtNLM"/>
    </source>
</evidence>
<dbReference type="EMBL" id="QUAM01000009">
    <property type="protein sequence ID" value="TPR12314.1"/>
    <property type="molecule type" value="Genomic_DNA"/>
</dbReference>
<dbReference type="Proteomes" id="UP000767392">
    <property type="component" value="Unassembled WGS sequence"/>
</dbReference>
<protein>
    <recommendedName>
        <fullName evidence="4">ABC transporter permease</fullName>
    </recommendedName>
</protein>